<evidence type="ECO:0000256" key="3">
    <source>
        <dbReference type="ARBA" id="ARBA00023163"/>
    </source>
</evidence>
<dbReference type="Gene3D" id="1.10.10.10">
    <property type="entry name" value="Winged helix-like DNA-binding domain superfamily/Winged helix DNA-binding domain"/>
    <property type="match status" value="1"/>
</dbReference>
<dbReference type="PANTHER" id="PTHR43132">
    <property type="entry name" value="ARSENICAL RESISTANCE OPERON REPRESSOR ARSR-RELATED"/>
    <property type="match status" value="1"/>
</dbReference>
<dbReference type="GO" id="GO:0003677">
    <property type="term" value="F:DNA binding"/>
    <property type="evidence" value="ECO:0007669"/>
    <property type="project" value="UniProtKB-KW"/>
</dbReference>
<reference evidence="5 6" key="1">
    <citation type="submission" date="2017-01" db="EMBL/GenBank/DDBJ databases">
        <authorList>
            <person name="Mah S.A."/>
            <person name="Swanson W.J."/>
            <person name="Moy G.W."/>
            <person name="Vacquier V.D."/>
        </authorList>
    </citation>
    <scope>NUCLEOTIDE SEQUENCE [LARGE SCALE GENOMIC DNA]</scope>
    <source>
        <strain evidence="5 6">DSM 22694</strain>
    </source>
</reference>
<gene>
    <name evidence="5" type="ORF">RS694_10475</name>
</gene>
<dbReference type="STRING" id="1484693.RS694_10475"/>
<dbReference type="InterPro" id="IPR036390">
    <property type="entry name" value="WH_DNA-bd_sf"/>
</dbReference>
<dbReference type="NCBIfam" id="NF033788">
    <property type="entry name" value="HTH_metalloreg"/>
    <property type="match status" value="1"/>
</dbReference>
<dbReference type="EMBL" id="CP019239">
    <property type="protein sequence ID" value="APW42916.1"/>
    <property type="molecule type" value="Genomic_DNA"/>
</dbReference>
<dbReference type="RefSeq" id="WP_029705722.1">
    <property type="nucleotide sequence ID" value="NZ_CP019239.1"/>
</dbReference>
<keyword evidence="2" id="KW-0238">DNA-binding</keyword>
<evidence type="ECO:0000256" key="2">
    <source>
        <dbReference type="ARBA" id="ARBA00023125"/>
    </source>
</evidence>
<feature type="domain" description="HTH arsR-type" evidence="4">
    <location>
        <begin position="1"/>
        <end position="95"/>
    </location>
</feature>
<dbReference type="Pfam" id="PF12840">
    <property type="entry name" value="HTH_20"/>
    <property type="match status" value="1"/>
</dbReference>
<keyword evidence="3" id="KW-0804">Transcription</keyword>
<organism evidence="5 6">
    <name type="scientific">Rhodoferax saidenbachensis</name>
    <dbReference type="NCBI Taxonomy" id="1484693"/>
    <lineage>
        <taxon>Bacteria</taxon>
        <taxon>Pseudomonadati</taxon>
        <taxon>Pseudomonadota</taxon>
        <taxon>Betaproteobacteria</taxon>
        <taxon>Burkholderiales</taxon>
        <taxon>Comamonadaceae</taxon>
        <taxon>Rhodoferax</taxon>
    </lineage>
</organism>
<proteinExistence type="predicted"/>
<dbReference type="PRINTS" id="PR00778">
    <property type="entry name" value="HTHARSR"/>
</dbReference>
<protein>
    <submittedName>
        <fullName evidence="5">Transcriptional regulator</fullName>
    </submittedName>
</protein>
<dbReference type="Proteomes" id="UP000186110">
    <property type="component" value="Chromosome"/>
</dbReference>
<accession>A0A1P8KA83</accession>
<evidence type="ECO:0000313" key="6">
    <source>
        <dbReference type="Proteomes" id="UP000186110"/>
    </source>
</evidence>
<dbReference type="KEGG" id="rsb:RS694_10475"/>
<dbReference type="AlphaFoldDB" id="A0A1P8KA83"/>
<dbReference type="PANTHER" id="PTHR43132:SF2">
    <property type="entry name" value="ARSENICAL RESISTANCE OPERON REPRESSOR ARSR-RELATED"/>
    <property type="match status" value="1"/>
</dbReference>
<dbReference type="InterPro" id="IPR051011">
    <property type="entry name" value="Metal_resp_trans_reg"/>
</dbReference>
<dbReference type="SMART" id="SM00418">
    <property type="entry name" value="HTH_ARSR"/>
    <property type="match status" value="1"/>
</dbReference>
<dbReference type="InterPro" id="IPR001845">
    <property type="entry name" value="HTH_ArsR_DNA-bd_dom"/>
</dbReference>
<keyword evidence="1" id="KW-0805">Transcription regulation</keyword>
<name>A0A1P8KA83_9BURK</name>
<dbReference type="InterPro" id="IPR011991">
    <property type="entry name" value="ArsR-like_HTH"/>
</dbReference>
<dbReference type="InterPro" id="IPR036388">
    <property type="entry name" value="WH-like_DNA-bd_sf"/>
</dbReference>
<sequence length="107" mass="11239">MDATQTVKALGSLAHETRLAVFRMLVQAGPEGLTPSVIAEKLDMAAPPLSFHLKDLTQSGLIVARPDGRKIHYSANFTAMTELVGYLTENCCGGAVCEVDAAGATCC</sequence>
<dbReference type="eggNOG" id="COG0640">
    <property type="taxonomic scope" value="Bacteria"/>
</dbReference>
<dbReference type="SUPFAM" id="SSF46785">
    <property type="entry name" value="Winged helix' DNA-binding domain"/>
    <property type="match status" value="1"/>
</dbReference>
<evidence type="ECO:0000313" key="5">
    <source>
        <dbReference type="EMBL" id="APW42916.1"/>
    </source>
</evidence>
<dbReference type="GO" id="GO:0003700">
    <property type="term" value="F:DNA-binding transcription factor activity"/>
    <property type="evidence" value="ECO:0007669"/>
    <property type="project" value="InterPro"/>
</dbReference>
<keyword evidence="6" id="KW-1185">Reference proteome</keyword>
<evidence type="ECO:0000259" key="4">
    <source>
        <dbReference type="PROSITE" id="PS50987"/>
    </source>
</evidence>
<dbReference type="PROSITE" id="PS50987">
    <property type="entry name" value="HTH_ARSR_2"/>
    <property type="match status" value="1"/>
</dbReference>
<evidence type="ECO:0000256" key="1">
    <source>
        <dbReference type="ARBA" id="ARBA00023015"/>
    </source>
</evidence>
<dbReference type="CDD" id="cd00090">
    <property type="entry name" value="HTH_ARSR"/>
    <property type="match status" value="1"/>
</dbReference>